<gene>
    <name evidence="3" type="ORF">ORQ98_24735</name>
</gene>
<feature type="transmembrane region" description="Helical" evidence="1">
    <location>
        <begin position="186"/>
        <end position="207"/>
    </location>
</feature>
<feature type="transmembrane region" description="Helical" evidence="1">
    <location>
        <begin position="161"/>
        <end position="179"/>
    </location>
</feature>
<dbReference type="InterPro" id="IPR002656">
    <property type="entry name" value="Acyl_transf_3_dom"/>
</dbReference>
<feature type="domain" description="Acyltransferase 3" evidence="2">
    <location>
        <begin position="12"/>
        <end position="333"/>
    </location>
</feature>
<dbReference type="Proteomes" id="UP001528823">
    <property type="component" value="Unassembled WGS sequence"/>
</dbReference>
<dbReference type="PANTHER" id="PTHR23028">
    <property type="entry name" value="ACETYLTRANSFERASE"/>
    <property type="match status" value="1"/>
</dbReference>
<feature type="transmembrane region" description="Helical" evidence="1">
    <location>
        <begin position="47"/>
        <end position="69"/>
    </location>
</feature>
<dbReference type="EMBL" id="JAPMOU010000054">
    <property type="protein sequence ID" value="MDE1465174.1"/>
    <property type="molecule type" value="Genomic_DNA"/>
</dbReference>
<feature type="transmembrane region" description="Helical" evidence="1">
    <location>
        <begin position="315"/>
        <end position="338"/>
    </location>
</feature>
<evidence type="ECO:0000313" key="3">
    <source>
        <dbReference type="EMBL" id="MDE1465174.1"/>
    </source>
</evidence>
<proteinExistence type="predicted"/>
<organism evidence="3 4">
    <name type="scientific">Spartinivicinus poritis</name>
    <dbReference type="NCBI Taxonomy" id="2994640"/>
    <lineage>
        <taxon>Bacteria</taxon>
        <taxon>Pseudomonadati</taxon>
        <taxon>Pseudomonadota</taxon>
        <taxon>Gammaproteobacteria</taxon>
        <taxon>Oceanospirillales</taxon>
        <taxon>Zooshikellaceae</taxon>
        <taxon>Spartinivicinus</taxon>
    </lineage>
</organism>
<feature type="transmembrane region" description="Helical" evidence="1">
    <location>
        <begin position="289"/>
        <end position="309"/>
    </location>
</feature>
<keyword evidence="3" id="KW-0012">Acyltransferase</keyword>
<evidence type="ECO:0000256" key="1">
    <source>
        <dbReference type="SAM" id="Phobius"/>
    </source>
</evidence>
<evidence type="ECO:0000313" key="4">
    <source>
        <dbReference type="Proteomes" id="UP001528823"/>
    </source>
</evidence>
<reference evidence="3 4" key="1">
    <citation type="submission" date="2022-11" db="EMBL/GenBank/DDBJ databases">
        <title>Spartinivicinus poritis sp. nov., isolated from scleractinian coral Porites lutea.</title>
        <authorList>
            <person name="Zhang G."/>
            <person name="Cai L."/>
            <person name="Wei Q."/>
        </authorList>
    </citation>
    <scope>NUCLEOTIDE SEQUENCE [LARGE SCALE GENOMIC DNA]</scope>
    <source>
        <strain evidence="3 4">A2-2</strain>
    </source>
</reference>
<keyword evidence="3" id="KW-0808">Transferase</keyword>
<feature type="transmembrane region" description="Helical" evidence="1">
    <location>
        <begin position="259"/>
        <end position="277"/>
    </location>
</feature>
<dbReference type="InterPro" id="IPR050879">
    <property type="entry name" value="Acyltransferase_3"/>
</dbReference>
<keyword evidence="1" id="KW-1133">Transmembrane helix</keyword>
<keyword evidence="1" id="KW-0472">Membrane</keyword>
<evidence type="ECO:0000259" key="2">
    <source>
        <dbReference type="Pfam" id="PF01757"/>
    </source>
</evidence>
<feature type="transmembrane region" description="Helical" evidence="1">
    <location>
        <begin position="213"/>
        <end position="230"/>
    </location>
</feature>
<keyword evidence="1" id="KW-0812">Transmembrane</keyword>
<feature type="transmembrane region" description="Helical" evidence="1">
    <location>
        <begin position="16"/>
        <end position="35"/>
    </location>
</feature>
<dbReference type="GO" id="GO:0016746">
    <property type="term" value="F:acyltransferase activity"/>
    <property type="evidence" value="ECO:0007669"/>
    <property type="project" value="UniProtKB-KW"/>
</dbReference>
<dbReference type="Pfam" id="PF01757">
    <property type="entry name" value="Acyl_transf_3"/>
    <property type="match status" value="1"/>
</dbReference>
<accession>A0ABT5UFL1</accession>
<dbReference type="RefSeq" id="WP_274691485.1">
    <property type="nucleotide sequence ID" value="NZ_JAPMOU010000054.1"/>
</dbReference>
<dbReference type="PANTHER" id="PTHR23028:SF53">
    <property type="entry name" value="ACYL_TRANSF_3 DOMAIN-CONTAINING PROTEIN"/>
    <property type="match status" value="1"/>
</dbReference>
<comment type="caution">
    <text evidence="3">The sequence shown here is derived from an EMBL/GenBank/DDBJ whole genome shotgun (WGS) entry which is preliminary data.</text>
</comment>
<keyword evidence="4" id="KW-1185">Reference proteome</keyword>
<name>A0ABT5UFL1_9GAMM</name>
<sequence>MNLEVASLNRNNNFNFVRFVAAFAVLYRHMFDLSFGVPHTADPIEKIFSFSVSSIAVDAFFFTSGYLVYKSLVLRRNLISFTMSRILRVFPALIIALLFSIVVVGGLSSSLNSLDYFTSTEVWSYFVNNIFLFDGVIQYYLPEVFTDNPYPNAVNGSLWTLPGEVHMYILIGFFYFFGVTESKDKVSSICLFIFFIYILNHIGVFNLDGSFKIYLKFFVMFFSGVLYYLFAEKIKLNLYLFVVAMFFLVFFFNNSFVRILYPLLLGYVILYFVFAVKGKVLYFNKFGDYSYGIYIFSFPIQQLVIYFLIANESFTFKYALIISAFLTLLLSIFSWHAIEKPVLGLKKYFS</sequence>
<feature type="transmembrane region" description="Helical" evidence="1">
    <location>
        <begin position="89"/>
        <end position="110"/>
    </location>
</feature>
<protein>
    <submittedName>
        <fullName evidence="3">Acyltransferase</fullName>
    </submittedName>
</protein>
<feature type="transmembrane region" description="Helical" evidence="1">
    <location>
        <begin position="237"/>
        <end position="253"/>
    </location>
</feature>